<evidence type="ECO:0000259" key="9">
    <source>
        <dbReference type="Pfam" id="PF13231"/>
    </source>
</evidence>
<reference evidence="10" key="1">
    <citation type="submission" date="2019-04" db="EMBL/GenBank/DDBJ databases">
        <authorList>
            <consortium name="Science for Life Laboratories"/>
        </authorList>
    </citation>
    <scope>NUCLEOTIDE SEQUENCE</scope>
    <source>
        <strain evidence="10">MBLW1</strain>
    </source>
</reference>
<name>A0A6C2YLB2_9BACT</name>
<dbReference type="GO" id="GO:0010041">
    <property type="term" value="P:response to iron(III) ion"/>
    <property type="evidence" value="ECO:0007669"/>
    <property type="project" value="TreeGrafter"/>
</dbReference>
<gene>
    <name evidence="10" type="ORF">GMBLW1_16000</name>
</gene>
<evidence type="ECO:0000256" key="8">
    <source>
        <dbReference type="SAM" id="Phobius"/>
    </source>
</evidence>
<evidence type="ECO:0000256" key="6">
    <source>
        <dbReference type="ARBA" id="ARBA00022989"/>
    </source>
</evidence>
<feature type="transmembrane region" description="Helical" evidence="8">
    <location>
        <begin position="291"/>
        <end position="308"/>
    </location>
</feature>
<dbReference type="PANTHER" id="PTHR33908:SF3">
    <property type="entry name" value="UNDECAPRENYL PHOSPHATE-ALPHA-4-AMINO-4-DEOXY-L-ARABINOSE ARABINOSYL TRANSFERASE"/>
    <property type="match status" value="1"/>
</dbReference>
<protein>
    <recommendedName>
        <fullName evidence="9">Glycosyltransferase RgtA/B/C/D-like domain-containing protein</fullName>
    </recommendedName>
</protein>
<dbReference type="EMBL" id="LR593887">
    <property type="protein sequence ID" value="VTS01166.1"/>
    <property type="molecule type" value="Genomic_DNA"/>
</dbReference>
<keyword evidence="7 8" id="KW-0472">Membrane</keyword>
<keyword evidence="3" id="KW-0328">Glycosyltransferase</keyword>
<evidence type="ECO:0000256" key="4">
    <source>
        <dbReference type="ARBA" id="ARBA00022679"/>
    </source>
</evidence>
<keyword evidence="6 8" id="KW-1133">Transmembrane helix</keyword>
<dbReference type="InParanoid" id="A0A6C2YLB2"/>
<evidence type="ECO:0000256" key="7">
    <source>
        <dbReference type="ARBA" id="ARBA00023136"/>
    </source>
</evidence>
<sequence length="479" mass="52972">MIRGLALVGLFAAVLFFPRLGEQDCWPSHEARAAQNATSLLTRGDWLLPTMFDGTPEYQKPPADYWMIAALATLTGGEVTPWTVRAPSAIAAMLTVLAITGSLMLVGRPGAGIAAGIILATAIRFTTYARVGRIDMPLAGAITLGLLAIFCGWHLRRFWLAAIVAGIAFGWAILLKGPIGLALPIATLLGIALVEWRRPPIGPCLLGLLTIAIVAVPWFVAVHVRTNGEFTQTFFWYHNFQRAMGGAEALAAHPVWFYPIRWIVDFLPWSILLLAIAVQRLRHGTASMDRFAVWGIVWLVAMMLVLSASRFKRAEYLLPAYPGAAIALGCAMESLLLRWSIPRRRTVAFGLLAVAALGWWGYDRWLLPPQAAPREMRAFAQRIRERDIAAHSEPSPVILFQTEAHLLAWHLRPPVETITDWQMLTTRLHELPTAWVVLHPANVDEFRQRFPDRATTVPIDLAETLTVPPARPLLAIPSN</sequence>
<dbReference type="GO" id="GO:0009103">
    <property type="term" value="P:lipopolysaccharide biosynthetic process"/>
    <property type="evidence" value="ECO:0007669"/>
    <property type="project" value="TreeGrafter"/>
</dbReference>
<dbReference type="PANTHER" id="PTHR33908">
    <property type="entry name" value="MANNOSYLTRANSFERASE YKCB-RELATED"/>
    <property type="match status" value="1"/>
</dbReference>
<evidence type="ECO:0000313" key="11">
    <source>
        <dbReference type="Proteomes" id="UP000464378"/>
    </source>
</evidence>
<comment type="subcellular location">
    <subcellularLocation>
        <location evidence="1">Cell membrane</location>
        <topology evidence="1">Multi-pass membrane protein</topology>
    </subcellularLocation>
</comment>
<dbReference type="EMBL" id="LR586016">
    <property type="protein sequence ID" value="VIP02360.1"/>
    <property type="molecule type" value="Genomic_DNA"/>
</dbReference>
<feature type="transmembrane region" description="Helical" evidence="8">
    <location>
        <begin position="346"/>
        <end position="362"/>
    </location>
</feature>
<dbReference type="GO" id="GO:0016763">
    <property type="term" value="F:pentosyltransferase activity"/>
    <property type="evidence" value="ECO:0007669"/>
    <property type="project" value="TreeGrafter"/>
</dbReference>
<dbReference type="Pfam" id="PF13231">
    <property type="entry name" value="PMT_2"/>
    <property type="match status" value="1"/>
</dbReference>
<dbReference type="GO" id="GO:0005886">
    <property type="term" value="C:plasma membrane"/>
    <property type="evidence" value="ECO:0007669"/>
    <property type="project" value="UniProtKB-SubCell"/>
</dbReference>
<feature type="transmembrane region" description="Helical" evidence="8">
    <location>
        <begin position="161"/>
        <end position="194"/>
    </location>
</feature>
<feature type="transmembrane region" description="Helical" evidence="8">
    <location>
        <begin position="260"/>
        <end position="279"/>
    </location>
</feature>
<feature type="transmembrane region" description="Helical" evidence="8">
    <location>
        <begin position="320"/>
        <end position="339"/>
    </location>
</feature>
<accession>A0A6C2YLB2</accession>
<evidence type="ECO:0000256" key="1">
    <source>
        <dbReference type="ARBA" id="ARBA00004651"/>
    </source>
</evidence>
<keyword evidence="5 8" id="KW-0812">Transmembrane</keyword>
<evidence type="ECO:0000313" key="10">
    <source>
        <dbReference type="EMBL" id="VIP02360.1"/>
    </source>
</evidence>
<dbReference type="KEGG" id="tim:GMBLW1_16000"/>
<dbReference type="AlphaFoldDB" id="A0A6C2YLB2"/>
<feature type="transmembrane region" description="Helical" evidence="8">
    <location>
        <begin position="113"/>
        <end position="131"/>
    </location>
</feature>
<keyword evidence="2" id="KW-1003">Cell membrane</keyword>
<feature type="transmembrane region" description="Helical" evidence="8">
    <location>
        <begin position="201"/>
        <end position="220"/>
    </location>
</feature>
<organism evidence="10">
    <name type="scientific">Tuwongella immobilis</name>
    <dbReference type="NCBI Taxonomy" id="692036"/>
    <lineage>
        <taxon>Bacteria</taxon>
        <taxon>Pseudomonadati</taxon>
        <taxon>Planctomycetota</taxon>
        <taxon>Planctomycetia</taxon>
        <taxon>Gemmatales</taxon>
        <taxon>Gemmataceae</taxon>
        <taxon>Tuwongella</taxon>
    </lineage>
</organism>
<keyword evidence="4 10" id="KW-0808">Transferase</keyword>
<dbReference type="Proteomes" id="UP000464378">
    <property type="component" value="Chromosome"/>
</dbReference>
<dbReference type="InterPro" id="IPR050297">
    <property type="entry name" value="LipidA_mod_glycosyltrf_83"/>
</dbReference>
<dbReference type="RefSeq" id="WP_162657542.1">
    <property type="nucleotide sequence ID" value="NZ_LR593887.1"/>
</dbReference>
<dbReference type="InterPro" id="IPR038731">
    <property type="entry name" value="RgtA/B/C-like"/>
</dbReference>
<evidence type="ECO:0000256" key="3">
    <source>
        <dbReference type="ARBA" id="ARBA00022676"/>
    </source>
</evidence>
<feature type="transmembrane region" description="Helical" evidence="8">
    <location>
        <begin position="138"/>
        <end position="155"/>
    </location>
</feature>
<evidence type="ECO:0000256" key="2">
    <source>
        <dbReference type="ARBA" id="ARBA00022475"/>
    </source>
</evidence>
<keyword evidence="11" id="KW-1185">Reference proteome</keyword>
<feature type="domain" description="Glycosyltransferase RgtA/B/C/D-like" evidence="9">
    <location>
        <begin position="60"/>
        <end position="218"/>
    </location>
</feature>
<proteinExistence type="predicted"/>
<evidence type="ECO:0000256" key="5">
    <source>
        <dbReference type="ARBA" id="ARBA00022692"/>
    </source>
</evidence>